<geneLocation type="plasmid" evidence="2">
    <name>pedy32-46i</name>
</geneLocation>
<proteinExistence type="predicted"/>
<reference evidence="1 2" key="1">
    <citation type="submission" date="2018-09" db="EMBL/GenBank/DDBJ databases">
        <title>Complete genome sequence of Euzebya sp. DY32-46 isolated from seawater of Pacific Ocean.</title>
        <authorList>
            <person name="Xu L."/>
            <person name="Wu Y.-H."/>
            <person name="Xu X.-W."/>
        </authorList>
    </citation>
    <scope>NUCLEOTIDE SEQUENCE [LARGE SCALE GENOMIC DNA]</scope>
    <source>
        <strain evidence="1 2">DY32-46</strain>
        <plasmid evidence="2">pedy32-46i</plasmid>
    </source>
</reference>
<accession>A0A346Y696</accession>
<keyword evidence="1" id="KW-0614">Plasmid</keyword>
<evidence type="ECO:0000313" key="1">
    <source>
        <dbReference type="EMBL" id="AXV09993.1"/>
    </source>
</evidence>
<dbReference type="KEGG" id="euz:DVS28_b0223"/>
<dbReference type="AlphaFoldDB" id="A0A346Y696"/>
<gene>
    <name evidence="1" type="ORF">DVS28_b0223</name>
</gene>
<evidence type="ECO:0000313" key="2">
    <source>
        <dbReference type="Proteomes" id="UP000264006"/>
    </source>
</evidence>
<name>A0A346Y696_9ACTN</name>
<sequence length="209" mass="22482">MQSVEIADALARTVTTRALMRACFPRGDWPTVWNTSTGTVTRLPDGTWRPGSSPTTPGEQFTIGSAPFNARVRSDCVLAVLLNWMVSATDGVLAEDLQQAAVDGAGPLGQLLAVTSHRARMALPDDGIELYRVAPAGTPMWPLLSWTSQKRVAKLRARAYRDQGLVPLVMRSIVPVDRIMGSYRTGLGSPGEFEYVTSTVDAVRALGPG</sequence>
<organism evidence="1 2">
    <name type="scientific">Euzebya pacifica</name>
    <dbReference type="NCBI Taxonomy" id="1608957"/>
    <lineage>
        <taxon>Bacteria</taxon>
        <taxon>Bacillati</taxon>
        <taxon>Actinomycetota</taxon>
        <taxon>Nitriliruptoria</taxon>
        <taxon>Euzebyales</taxon>
    </lineage>
</organism>
<dbReference type="Proteomes" id="UP000264006">
    <property type="component" value="Plasmid pEDY32-46I"/>
</dbReference>
<keyword evidence="2" id="KW-1185">Reference proteome</keyword>
<protein>
    <submittedName>
        <fullName evidence="1">Uncharacterized protein</fullName>
    </submittedName>
</protein>
<dbReference type="EMBL" id="CP031166">
    <property type="protein sequence ID" value="AXV09993.1"/>
    <property type="molecule type" value="Genomic_DNA"/>
</dbReference>